<evidence type="ECO:0000313" key="2">
    <source>
        <dbReference type="EMBL" id="CAF4521787.1"/>
    </source>
</evidence>
<feature type="non-terminal residue" evidence="2">
    <location>
        <position position="1"/>
    </location>
</feature>
<sequence>MLQLNHQQLPPPQENPYAMLTRQSSAPPLGQRSPSN</sequence>
<organism evidence="2 3">
    <name type="scientific">Rotaria magnacalcarata</name>
    <dbReference type="NCBI Taxonomy" id="392030"/>
    <lineage>
        <taxon>Eukaryota</taxon>
        <taxon>Metazoa</taxon>
        <taxon>Spiralia</taxon>
        <taxon>Gnathifera</taxon>
        <taxon>Rotifera</taxon>
        <taxon>Eurotatoria</taxon>
        <taxon>Bdelloidea</taxon>
        <taxon>Philodinida</taxon>
        <taxon>Philodinidae</taxon>
        <taxon>Rotaria</taxon>
    </lineage>
</organism>
<feature type="region of interest" description="Disordered" evidence="1">
    <location>
        <begin position="1"/>
        <end position="36"/>
    </location>
</feature>
<dbReference type="Proteomes" id="UP000676336">
    <property type="component" value="Unassembled WGS sequence"/>
</dbReference>
<proteinExistence type="predicted"/>
<feature type="compositionally biased region" description="Polar residues" evidence="1">
    <location>
        <begin position="21"/>
        <end position="36"/>
    </location>
</feature>
<dbReference type="EMBL" id="CAJOBI010086609">
    <property type="protein sequence ID" value="CAF4521787.1"/>
    <property type="molecule type" value="Genomic_DNA"/>
</dbReference>
<name>A0A8S2XY59_9BILA</name>
<accession>A0A8S2XY59</accession>
<reference evidence="2" key="1">
    <citation type="submission" date="2021-02" db="EMBL/GenBank/DDBJ databases">
        <authorList>
            <person name="Nowell W R."/>
        </authorList>
    </citation>
    <scope>NUCLEOTIDE SEQUENCE</scope>
</reference>
<evidence type="ECO:0000256" key="1">
    <source>
        <dbReference type="SAM" id="MobiDB-lite"/>
    </source>
</evidence>
<evidence type="ECO:0000313" key="3">
    <source>
        <dbReference type="Proteomes" id="UP000676336"/>
    </source>
</evidence>
<dbReference type="AlphaFoldDB" id="A0A8S2XY59"/>
<protein>
    <submittedName>
        <fullName evidence="2">Uncharacterized protein</fullName>
    </submittedName>
</protein>
<gene>
    <name evidence="2" type="ORF">SMN809_LOCUS35852</name>
</gene>
<comment type="caution">
    <text evidence="2">The sequence shown here is derived from an EMBL/GenBank/DDBJ whole genome shotgun (WGS) entry which is preliminary data.</text>
</comment>